<evidence type="ECO:0000256" key="9">
    <source>
        <dbReference type="ARBA" id="ARBA00023002"/>
    </source>
</evidence>
<dbReference type="PANTHER" id="PTHR42784">
    <property type="entry name" value="PYRANOSE 2-OXIDASE"/>
    <property type="match status" value="1"/>
</dbReference>
<reference evidence="15" key="1">
    <citation type="journal article" date="2014" name="Int. J. Syst. Evol. Microbiol.">
        <title>Complete genome sequence of Corynebacterium casei LMG S-19264T (=DSM 44701T), isolated from a smear-ripened cheese.</title>
        <authorList>
            <consortium name="US DOE Joint Genome Institute (JGI-PGF)"/>
            <person name="Walter F."/>
            <person name="Albersmeier A."/>
            <person name="Kalinowski J."/>
            <person name="Ruckert C."/>
        </authorList>
    </citation>
    <scope>NUCLEOTIDE SEQUENCE</scope>
    <source>
        <strain evidence="15">JCM 3090</strain>
    </source>
</reference>
<evidence type="ECO:0000259" key="14">
    <source>
        <dbReference type="Pfam" id="PF05199"/>
    </source>
</evidence>
<dbReference type="GO" id="GO:0071949">
    <property type="term" value="F:FAD binding"/>
    <property type="evidence" value="ECO:0007669"/>
    <property type="project" value="InterPro"/>
</dbReference>
<evidence type="ECO:0000256" key="10">
    <source>
        <dbReference type="ARBA" id="ARBA00030508"/>
    </source>
</evidence>
<dbReference type="Gene3D" id="3.50.50.60">
    <property type="entry name" value="FAD/NAD(P)-binding domain"/>
    <property type="match status" value="2"/>
</dbReference>
<comment type="catalytic activity">
    <reaction evidence="1">
        <text>D-glucose + O2 = 2-dehydro-D-glucose + H2O2</text>
        <dbReference type="Rhea" id="RHEA:10552"/>
        <dbReference type="ChEBI" id="CHEBI:4167"/>
        <dbReference type="ChEBI" id="CHEBI:15379"/>
        <dbReference type="ChEBI" id="CHEBI:16240"/>
        <dbReference type="ChEBI" id="CHEBI:16609"/>
        <dbReference type="EC" id="1.1.3.10"/>
    </reaction>
</comment>
<dbReference type="AlphaFoldDB" id="A0A8J3BFG7"/>
<dbReference type="SUPFAM" id="SSF51905">
    <property type="entry name" value="FAD/NAD(P)-binding domain"/>
    <property type="match status" value="1"/>
</dbReference>
<dbReference type="NCBIfam" id="TIGR02462">
    <property type="entry name" value="pyranose_ox"/>
    <property type="match status" value="1"/>
</dbReference>
<dbReference type="InterPro" id="IPR007867">
    <property type="entry name" value="GMC_OxRtase_C"/>
</dbReference>
<comment type="caution">
    <text evidence="15">The sequence shown here is derived from an EMBL/GenBank/DDBJ whole genome shotgun (WGS) entry which is preliminary data.</text>
</comment>
<dbReference type="InterPro" id="IPR002938">
    <property type="entry name" value="FAD-bd"/>
</dbReference>
<keyword evidence="7" id="KW-0285">Flavoprotein</keyword>
<keyword evidence="16" id="KW-1185">Reference proteome</keyword>
<dbReference type="InterPro" id="IPR012814">
    <property type="entry name" value="P2OX"/>
</dbReference>
<evidence type="ECO:0000259" key="13">
    <source>
        <dbReference type="Pfam" id="PF01494"/>
    </source>
</evidence>
<evidence type="ECO:0000256" key="3">
    <source>
        <dbReference type="ARBA" id="ARBA00010790"/>
    </source>
</evidence>
<keyword evidence="8" id="KW-0274">FAD</keyword>
<reference evidence="15" key="2">
    <citation type="submission" date="2020-09" db="EMBL/GenBank/DDBJ databases">
        <authorList>
            <person name="Sun Q."/>
            <person name="Ohkuma M."/>
        </authorList>
    </citation>
    <scope>NUCLEOTIDE SEQUENCE</scope>
    <source>
        <strain evidence="15">JCM 3090</strain>
    </source>
</reference>
<evidence type="ECO:0000256" key="12">
    <source>
        <dbReference type="ARBA" id="ARBA00031330"/>
    </source>
</evidence>
<evidence type="ECO:0000256" key="8">
    <source>
        <dbReference type="ARBA" id="ARBA00022827"/>
    </source>
</evidence>
<comment type="subunit">
    <text evidence="4">Homotetramer.</text>
</comment>
<dbReference type="Pfam" id="PF05199">
    <property type="entry name" value="GMC_oxred_C"/>
    <property type="match status" value="1"/>
</dbReference>
<dbReference type="Pfam" id="PF01494">
    <property type="entry name" value="FAD_binding_3"/>
    <property type="match status" value="1"/>
</dbReference>
<evidence type="ECO:0000313" key="16">
    <source>
        <dbReference type="Proteomes" id="UP000649739"/>
    </source>
</evidence>
<keyword evidence="9" id="KW-0560">Oxidoreductase</keyword>
<evidence type="ECO:0000256" key="4">
    <source>
        <dbReference type="ARBA" id="ARBA00011881"/>
    </source>
</evidence>
<dbReference type="InterPro" id="IPR051473">
    <property type="entry name" value="P2Ox-like"/>
</dbReference>
<dbReference type="InterPro" id="IPR036188">
    <property type="entry name" value="FAD/NAD-bd_sf"/>
</dbReference>
<evidence type="ECO:0000313" key="15">
    <source>
        <dbReference type="EMBL" id="GGK06863.1"/>
    </source>
</evidence>
<sequence>MADETIRVDALIVGSGPVGSTYARELVAAGKRVLMIDAGAALSERAGEHLKNAYLYQRNLDLFSGVIRGHLSLLSVPPNPKPEVTLDPGAFQFDADKYRGFTLNNQNPDQDPASNLGAAAVTYGVGGMATHWTCATPRHHPEVERSPLLGEAEWSSLYEDGERLLNTHVGVFENSVRHQVVREALLHAYPDLPKPYEVQSLPLAVERRRDNPELVRWSGTDTVLGELAEPDAAARRDGRFDLRAQHLCSKLVRSADGSRVEYAEVRDLKQTRTLRVEADNYIVAANAYLTPQLLWASNIRPPALGRYLTEQPIAFCQIVLRQDIIDGIPTDSRFAERVRDYRERHPHDPVPIPADDPEPNVWIPVSADRPWHCQIHRDAFHYGDLAPNVDTRLIVDLRWFGIVEPRFENRITFSDRHHDTHDMPQPTFSFSLTDQDRARQHAMMNDMLKAATALGGFLPGSEPRFVEPGLGLHVTGTTRIGDNPDTSVVDTDSRVWGVDNLYLGGNGLIPRGNASNPTLTSVALALKGARHLIGRRS</sequence>
<dbReference type="SUPFAM" id="SSF54373">
    <property type="entry name" value="FAD-linked reductases, C-terminal domain"/>
    <property type="match status" value="1"/>
</dbReference>
<evidence type="ECO:0000256" key="7">
    <source>
        <dbReference type="ARBA" id="ARBA00022630"/>
    </source>
</evidence>
<protein>
    <recommendedName>
        <fullName evidence="6">Pyranose 2-oxidase</fullName>
        <ecNumber evidence="5">1.1.3.10</ecNumber>
    </recommendedName>
    <alternativeName>
        <fullName evidence="11">FAD-oxidoreductase</fullName>
    </alternativeName>
    <alternativeName>
        <fullName evidence="10">Glucose 2-oxidase</fullName>
    </alternativeName>
    <alternativeName>
        <fullName evidence="12">Pyranose:oxygen 2-oxidoreductase</fullName>
    </alternativeName>
</protein>
<proteinExistence type="inferred from homology"/>
<feature type="domain" description="FAD-binding" evidence="13">
    <location>
        <begin position="8"/>
        <end position="63"/>
    </location>
</feature>
<comment type="similarity">
    <text evidence="3">Belongs to the GMC oxidoreductase family.</text>
</comment>
<name>A0A8J3BFG7_9ACTN</name>
<dbReference type="RefSeq" id="WP_189171814.1">
    <property type="nucleotide sequence ID" value="NZ_BMQB01000011.1"/>
</dbReference>
<dbReference type="GO" id="GO:0050233">
    <property type="term" value="F:pyranose oxidase activity"/>
    <property type="evidence" value="ECO:0007669"/>
    <property type="project" value="UniProtKB-EC"/>
</dbReference>
<evidence type="ECO:0000256" key="11">
    <source>
        <dbReference type="ARBA" id="ARBA00031159"/>
    </source>
</evidence>
<evidence type="ECO:0000256" key="2">
    <source>
        <dbReference type="ARBA" id="ARBA00001974"/>
    </source>
</evidence>
<comment type="cofactor">
    <cofactor evidence="2">
        <name>FAD</name>
        <dbReference type="ChEBI" id="CHEBI:57692"/>
    </cofactor>
</comment>
<dbReference type="EC" id="1.1.3.10" evidence="5"/>
<accession>A0A8J3BFG7</accession>
<evidence type="ECO:0000256" key="5">
    <source>
        <dbReference type="ARBA" id="ARBA00013082"/>
    </source>
</evidence>
<evidence type="ECO:0000256" key="6">
    <source>
        <dbReference type="ARBA" id="ARBA00016408"/>
    </source>
</evidence>
<dbReference type="PANTHER" id="PTHR42784:SF1">
    <property type="entry name" value="PYRANOSE 2-OXIDASE"/>
    <property type="match status" value="1"/>
</dbReference>
<dbReference type="EMBL" id="BMQB01000011">
    <property type="protein sequence ID" value="GGK06863.1"/>
    <property type="molecule type" value="Genomic_DNA"/>
</dbReference>
<gene>
    <name evidence="15" type="ORF">GCM10010123_40770</name>
</gene>
<evidence type="ECO:0000256" key="1">
    <source>
        <dbReference type="ARBA" id="ARBA00000827"/>
    </source>
</evidence>
<organism evidence="15 16">
    <name type="scientific">Pilimelia anulata</name>
    <dbReference type="NCBI Taxonomy" id="53371"/>
    <lineage>
        <taxon>Bacteria</taxon>
        <taxon>Bacillati</taxon>
        <taxon>Actinomycetota</taxon>
        <taxon>Actinomycetes</taxon>
        <taxon>Micromonosporales</taxon>
        <taxon>Micromonosporaceae</taxon>
        <taxon>Pilimelia</taxon>
    </lineage>
</organism>
<dbReference type="Proteomes" id="UP000649739">
    <property type="component" value="Unassembled WGS sequence"/>
</dbReference>
<feature type="domain" description="Glucose-methanol-choline oxidoreductase C-terminal" evidence="14">
    <location>
        <begin position="405"/>
        <end position="525"/>
    </location>
</feature>